<dbReference type="InterPro" id="IPR012910">
    <property type="entry name" value="Plug_dom"/>
</dbReference>
<protein>
    <recommendedName>
        <fullName evidence="1">TonB-dependent receptor plug domain-containing protein</fullName>
    </recommendedName>
</protein>
<reference evidence="2 3" key="1">
    <citation type="submission" date="2016-04" db="EMBL/GenBank/DDBJ databases">
        <authorList>
            <person name="Evans L.H."/>
            <person name="Alamgir A."/>
            <person name="Owens N."/>
            <person name="Weber N.D."/>
            <person name="Virtaneva K."/>
            <person name="Barbian K."/>
            <person name="Babar A."/>
            <person name="Rosenke K."/>
        </authorList>
    </citation>
    <scope>NUCLEOTIDE SEQUENCE [LARGE SCALE GENOMIC DNA]</scope>
    <source>
        <strain evidence="2 3">CCM 8644</strain>
    </source>
</reference>
<dbReference type="EMBL" id="LWHJ01000022">
    <property type="protein sequence ID" value="OAQ40246.1"/>
    <property type="molecule type" value="Genomic_DNA"/>
</dbReference>
<comment type="caution">
    <text evidence="2">The sequence shown here is derived from an EMBL/GenBank/DDBJ whole genome shotgun (WGS) entry which is preliminary data.</text>
</comment>
<evidence type="ECO:0000259" key="1">
    <source>
        <dbReference type="Pfam" id="PF07715"/>
    </source>
</evidence>
<feature type="domain" description="TonB-dependent receptor plug" evidence="1">
    <location>
        <begin position="716"/>
        <end position="791"/>
    </location>
</feature>
<dbReference type="Gene3D" id="2.60.40.1930">
    <property type="match status" value="1"/>
</dbReference>
<dbReference type="Pfam" id="PF07715">
    <property type="entry name" value="Plug"/>
    <property type="match status" value="1"/>
</dbReference>
<dbReference type="SUPFAM" id="SSF56935">
    <property type="entry name" value="Porins"/>
    <property type="match status" value="1"/>
</dbReference>
<reference evidence="2 3" key="2">
    <citation type="submission" date="2016-06" db="EMBL/GenBank/DDBJ databases">
        <title>Pedobacter psychrophilus sp. nov., isolated from Antarctic fragmentary rock.</title>
        <authorList>
            <person name="Svec P."/>
        </authorList>
    </citation>
    <scope>NUCLEOTIDE SEQUENCE [LARGE SCALE GENOMIC DNA]</scope>
    <source>
        <strain evidence="2 3">CCM 8644</strain>
    </source>
</reference>
<dbReference type="STRING" id="1826909.A5893_04645"/>
<proteinExistence type="predicted"/>
<name>A0A179DGN8_9SPHI</name>
<dbReference type="InterPro" id="IPR037066">
    <property type="entry name" value="Plug_dom_sf"/>
</dbReference>
<dbReference type="Gene3D" id="2.170.130.10">
    <property type="entry name" value="TonB-dependent receptor, plug domain"/>
    <property type="match status" value="1"/>
</dbReference>
<organism evidence="2 3">
    <name type="scientific">Pedobacter psychrophilus</name>
    <dbReference type="NCBI Taxonomy" id="1826909"/>
    <lineage>
        <taxon>Bacteria</taxon>
        <taxon>Pseudomonadati</taxon>
        <taxon>Bacteroidota</taxon>
        <taxon>Sphingobacteriia</taxon>
        <taxon>Sphingobacteriales</taxon>
        <taxon>Sphingobacteriaceae</taxon>
        <taxon>Pedobacter</taxon>
    </lineage>
</organism>
<gene>
    <name evidence="2" type="ORF">A5893_04645</name>
</gene>
<dbReference type="OrthoDB" id="609485at2"/>
<sequence length="898" mass="99972">MKNRKIIFSTLAIAFIGFVGFIADDDLLKKALESFQKYQETNIQEKVYIHTDKPYYAIGDEIWFKAYVVDAQTLTPTSQSNILYVDLINGRDSVKKTLRIPLVAGFGNGNFELKDSLQEGNYRIRAYTNWMRNFGDTFYFDRTVKIGNAWTNQLITKTDYTYTKEGNNEKVAAKINFSNIDGFPYANKEVSYQVEIDFRNIAKGKAITDADGNINIQFTNDKPFLAKDGRISTSLKIAENTIVNKYIPIISTSNQVDVQFFPEGGDMINNVRGRVAFKALGADGLGQKISGYIADSNGEKLANFESRNVGMGYFSITPIEGKTYYAMVKFEDGSEKKINLPLNKAEGISLGLVNNIADSLIVKVAANQNFASKNQGKSFTVIAQNSGKVIYTAKTNLNGVAFAAKLAKDRFPSGITQFTLFDENMLPISERLSFMLPKNVLSLTVKPDKETYTKREKTNLNIKALDPYGKPIIGSFSMAITDESKVPVTEDEEHTIFTDLLLTSDIKGYVENPNYYFHDVTEQKIIDLDILMMTQGWRRFNWTNIINNVSPSLSFKPEKTLFVSGKVTQGKKPVVGGTVTLFSSSGTSFLIQQKTDANGEFKIDSLYFPDSTKFVIQARNEKGKKGVDIELYNNAPQIVTKNANLPDLTININGSMEAYLKNSKNQYEEWLKNGIVNRSILLGEVKVVDTKPLVEKSDNLNGAGNADRVLTERDFQNAFSVEQALQGRVAGLQIINGIAYIRNQPAQIILDGIYVEPDFLNTIVVQDIKTIEILKSIGYTAIYGSRGGGGVIIITTKRGEPGYVSNTYAPGIVTYSPIGIFQPKQFYSPNYADPKINAAVADLRTTIYWNPRVITDSTGTANVNFYNADGTGNYKIILEGMDLNGHIGRNVSRYKVNP</sequence>
<dbReference type="AlphaFoldDB" id="A0A179DGN8"/>
<accession>A0A179DGN8</accession>
<evidence type="ECO:0000313" key="2">
    <source>
        <dbReference type="EMBL" id="OAQ40246.1"/>
    </source>
</evidence>
<dbReference type="Proteomes" id="UP000078459">
    <property type="component" value="Unassembled WGS sequence"/>
</dbReference>
<keyword evidence="3" id="KW-1185">Reference proteome</keyword>
<evidence type="ECO:0000313" key="3">
    <source>
        <dbReference type="Proteomes" id="UP000078459"/>
    </source>
</evidence>
<dbReference type="RefSeq" id="WP_068821488.1">
    <property type="nucleotide sequence ID" value="NZ_LWHJ01000022.1"/>
</dbReference>